<evidence type="ECO:0000256" key="4">
    <source>
        <dbReference type="ARBA" id="ARBA00022692"/>
    </source>
</evidence>
<dbReference type="InterPro" id="IPR044492">
    <property type="entry name" value="P_typ_ATPase_HD_dom"/>
</dbReference>
<name>A0A1R1PRV4_ZANCU</name>
<evidence type="ECO:0000256" key="2">
    <source>
        <dbReference type="ARBA" id="ARBA00006000"/>
    </source>
</evidence>
<dbReference type="InterPro" id="IPR006544">
    <property type="entry name" value="P-type_TPase_V"/>
</dbReference>
<keyword evidence="4 14" id="KW-0812">Transmembrane</keyword>
<gene>
    <name evidence="16" type="ORF">AX774_g2792</name>
</gene>
<evidence type="ECO:0000256" key="8">
    <source>
        <dbReference type="ARBA" id="ARBA00022842"/>
    </source>
</evidence>
<comment type="catalytic activity">
    <reaction evidence="12">
        <text>ATP + H2O = ADP + phosphate + H(+)</text>
        <dbReference type="Rhea" id="RHEA:13065"/>
        <dbReference type="ChEBI" id="CHEBI:15377"/>
        <dbReference type="ChEBI" id="CHEBI:15378"/>
        <dbReference type="ChEBI" id="CHEBI:30616"/>
        <dbReference type="ChEBI" id="CHEBI:43474"/>
        <dbReference type="ChEBI" id="CHEBI:456216"/>
    </reaction>
</comment>
<dbReference type="InterPro" id="IPR008250">
    <property type="entry name" value="ATPase_P-typ_transduc_dom_A_sf"/>
</dbReference>
<dbReference type="InterPro" id="IPR036412">
    <property type="entry name" value="HAD-like_sf"/>
</dbReference>
<comment type="similarity">
    <text evidence="2">Belongs to the cation transport ATPase (P-type) (TC 3.A.3) family. Type V subfamily.</text>
</comment>
<sequence length="1562" mass="174497">MPTKKPSEKSKEKNSSTKNSYSSLEHQIDIQPSNKSKSQQSFSHSNSFSKRYPGDKKDVNIVSKKSSATPLLSLDSGYDALVEREAKYNLTKKQSNLSRRLSTENEALGVAANGKKVGEKIVGGGSSWAGQIKETEEGYTDDIFFEDKSIPQEDHTQVTGEWRGGDGFFKPDNPWVSEESMDGYKRESLDVVKRTDDFKEDVDFDTMDKIYTKDSSDRPGDVYNDYDVDGEQFMPNGNPYEQTIHLSQEDIYIRVVGVREYKPGQIIYKVASVMLWMFDNYYYYAGCIVIISVATIITTLIETKKNAEKIIEMSRFSCTIQVYRDKVWRDIDSSELLPGDVFSLSTEDLKIIPCDALLLEGSCIANESILTGESIPVSKTPVGPEVFEKLDLELSTFSTEISKHFLFCGTHIVRVKKTGFGFGGREWLKEDTRVVERALGPSRATALVVRTGFNTTKGALVRSILFPRKNKFKLYEDSFKFIFVLAIVALIGFGLSLFNFIRLGLSIKVIITKALDLITIVVPPALPATMSIGTSISLRRLKKKMIYCISPPRINVCGRLDIIAFDKTGTLTEEGLDVLGVQVSLSKDCSLDQNTDEPGVSDARLKPLVQEVGNLNYTKGMAGEEMVVDERMLLNSELKLIYGLATCHSIKIVRGNMIGDPLDIKMFCSTGWSLEELDDDEQSGDEISVVPSDGGGNKGFGLASGPLPTIVRPPPDHQFNSATKLGIQKGRSISEYSDEVSPFEFGIVKTFDFSASLRRMSVIVRRLDKKMHYGYVKGAPEMIRELCVKGTVPHDYDKVLAEYAHSGYRVLALAGKIINLPWAKVMKQSREDVESELVFLGFIIFENRIKPASHQVLTELRQANIKTLMCTGDNLLTAISVAKQCEMIQHNVGVYVPELITIRTDGPQKTENMAMVIWYDVDDESSFLDPYTYEPRRIDQRYICWGATRKATSNEQFSNSEASLIHANQWQSIGDLIGTLLNKSDLQQNLVCAKDYVLAVTGDIFRYILDGSDKVTINRMLMMAIVYARMSPDEKGELMERLQDLGYCPGFCGDGANDCSALRAADVGLSLSDAEASVAAPFTSRCQDISCILDVIKEGRAALVTSFSCFKFMALYSMIQFTSISMLYIYGGSLGDLQFLFIDLFIIVPLAIAMAGTLPFSRIAIKPPTASLVGKQVLTSLFGQVILVIIFQLIGYNLVKRQPFYTPPDMYNPDRGKGEHILVESFENTTLFMISLFQYIYIGWVFTIGPPYRQPVYTNKPFIISFFLLVAIACVVVWYPAKFLTNTFELSLISDTFRGYILVISAIGFTLAYLGEAFIFPSIAPYFIKLVRILVNGFKIYILQRKPHFDDFPESNEMAILKPPRLASTLYTSPQKDQNDSFSSSSNIQPSHSQTVYHVHSQETGTPIAGQLATDYSTRGYNLDTNRNLEDARNIHDSKLTFDTSRAGMHSTYLAESGAGVHNSSSVLESRDNYNDPELGHGHDYSYAYGYSSGHRNYNQNYGYSPLNPTSDYQNGRSMEISRAHYASSIAGAKDRLLALGIKSTRRPYKKLMKEFGIPSTV</sequence>
<feature type="compositionally biased region" description="Basic and acidic residues" evidence="13">
    <location>
        <begin position="1"/>
        <end position="15"/>
    </location>
</feature>
<evidence type="ECO:0000256" key="7">
    <source>
        <dbReference type="ARBA" id="ARBA00022840"/>
    </source>
</evidence>
<dbReference type="GO" id="GO:0140358">
    <property type="term" value="F:P-type transmembrane transporter activity"/>
    <property type="evidence" value="ECO:0007669"/>
    <property type="project" value="InterPro"/>
</dbReference>
<dbReference type="SFLD" id="SFLDG00002">
    <property type="entry name" value="C1.7:_P-type_atpase_like"/>
    <property type="match status" value="1"/>
</dbReference>
<dbReference type="PANTHER" id="PTHR45630:SF8">
    <property type="entry name" value="CATION-TRANSPORTING ATPASE"/>
    <property type="match status" value="1"/>
</dbReference>
<dbReference type="PANTHER" id="PTHR45630">
    <property type="entry name" value="CATION-TRANSPORTING ATPASE-RELATED"/>
    <property type="match status" value="1"/>
</dbReference>
<evidence type="ECO:0000256" key="9">
    <source>
        <dbReference type="ARBA" id="ARBA00022967"/>
    </source>
</evidence>
<feature type="transmembrane region" description="Helical" evidence="14">
    <location>
        <begin position="1113"/>
        <end position="1131"/>
    </location>
</feature>
<dbReference type="InterPro" id="IPR059000">
    <property type="entry name" value="ATPase_P-type_domA"/>
</dbReference>
<dbReference type="GO" id="GO:0046872">
    <property type="term" value="F:metal ion binding"/>
    <property type="evidence" value="ECO:0007669"/>
    <property type="project" value="UniProtKB-KW"/>
</dbReference>
<evidence type="ECO:0000256" key="12">
    <source>
        <dbReference type="ARBA" id="ARBA00049360"/>
    </source>
</evidence>
<evidence type="ECO:0000256" key="5">
    <source>
        <dbReference type="ARBA" id="ARBA00022723"/>
    </source>
</evidence>
<dbReference type="InterPro" id="IPR018303">
    <property type="entry name" value="ATPase_P-typ_P_site"/>
</dbReference>
<keyword evidence="9" id="KW-1278">Translocase</keyword>
<dbReference type="InterPro" id="IPR023299">
    <property type="entry name" value="ATPase_P-typ_cyto_dom_N"/>
</dbReference>
<dbReference type="GO" id="GO:0006874">
    <property type="term" value="P:intracellular calcium ion homeostasis"/>
    <property type="evidence" value="ECO:0007669"/>
    <property type="project" value="TreeGrafter"/>
</dbReference>
<feature type="region of interest" description="Disordered" evidence="13">
    <location>
        <begin position="1"/>
        <end position="66"/>
    </location>
</feature>
<keyword evidence="7" id="KW-0067">ATP-binding</keyword>
<feature type="transmembrane region" description="Helical" evidence="14">
    <location>
        <begin position="1137"/>
        <end position="1160"/>
    </location>
</feature>
<dbReference type="SUPFAM" id="SSF56784">
    <property type="entry name" value="HAD-like"/>
    <property type="match status" value="1"/>
</dbReference>
<feature type="transmembrane region" description="Helical" evidence="14">
    <location>
        <begin position="1261"/>
        <end position="1279"/>
    </location>
</feature>
<dbReference type="PRINTS" id="PR00119">
    <property type="entry name" value="CATATPASE"/>
</dbReference>
<proteinExistence type="inferred from homology"/>
<feature type="transmembrane region" description="Helical" evidence="14">
    <location>
        <begin position="1231"/>
        <end position="1249"/>
    </location>
</feature>
<dbReference type="GO" id="GO:0016887">
    <property type="term" value="F:ATP hydrolysis activity"/>
    <property type="evidence" value="ECO:0007669"/>
    <property type="project" value="InterPro"/>
</dbReference>
<keyword evidence="6" id="KW-0547">Nucleotide-binding</keyword>
<dbReference type="Pfam" id="PF00122">
    <property type="entry name" value="E1-E2_ATPase"/>
    <property type="match status" value="1"/>
</dbReference>
<dbReference type="SFLD" id="SFLDS00003">
    <property type="entry name" value="Haloacid_Dehalogenase"/>
    <property type="match status" value="1"/>
</dbReference>
<dbReference type="Gene3D" id="3.40.1110.10">
    <property type="entry name" value="Calcium-transporting ATPase, cytoplasmic domain N"/>
    <property type="match status" value="2"/>
</dbReference>
<dbReference type="NCBIfam" id="TIGR01657">
    <property type="entry name" value="P-ATPase-V"/>
    <property type="match status" value="1"/>
</dbReference>
<feature type="transmembrane region" description="Helical" evidence="14">
    <location>
        <begin position="481"/>
        <end position="505"/>
    </location>
</feature>
<evidence type="ECO:0000256" key="13">
    <source>
        <dbReference type="SAM" id="MobiDB-lite"/>
    </source>
</evidence>
<evidence type="ECO:0000256" key="6">
    <source>
        <dbReference type="ARBA" id="ARBA00022741"/>
    </source>
</evidence>
<protein>
    <submittedName>
        <fullName evidence="16">Putative cation-transporting ATPase</fullName>
    </submittedName>
</protein>
<dbReference type="SUPFAM" id="SSF81665">
    <property type="entry name" value="Calcium ATPase, transmembrane domain M"/>
    <property type="match status" value="1"/>
</dbReference>
<keyword evidence="3" id="KW-0597">Phosphoprotein</keyword>
<dbReference type="NCBIfam" id="TIGR01494">
    <property type="entry name" value="ATPase_P-type"/>
    <property type="match status" value="3"/>
</dbReference>
<evidence type="ECO:0000313" key="16">
    <source>
        <dbReference type="EMBL" id="OMH83716.1"/>
    </source>
</evidence>
<dbReference type="FunFam" id="1.20.1110.10:FF:000023">
    <property type="entry name" value="Cation-transporting ATPase"/>
    <property type="match status" value="1"/>
</dbReference>
<dbReference type="InterPro" id="IPR023214">
    <property type="entry name" value="HAD_sf"/>
</dbReference>
<evidence type="ECO:0000256" key="10">
    <source>
        <dbReference type="ARBA" id="ARBA00022989"/>
    </source>
</evidence>
<accession>A0A1R1PRV4</accession>
<feature type="compositionally biased region" description="Low complexity" evidence="13">
    <location>
        <begin position="33"/>
        <end position="49"/>
    </location>
</feature>
<dbReference type="InterPro" id="IPR001757">
    <property type="entry name" value="P_typ_ATPase"/>
</dbReference>
<feature type="region of interest" description="Disordered" evidence="13">
    <location>
        <begin position="1373"/>
        <end position="1395"/>
    </location>
</feature>
<dbReference type="Gene3D" id="3.40.50.1000">
    <property type="entry name" value="HAD superfamily/HAD-like"/>
    <property type="match status" value="2"/>
</dbReference>
<evidence type="ECO:0000256" key="3">
    <source>
        <dbReference type="ARBA" id="ARBA00022553"/>
    </source>
</evidence>
<feature type="transmembrane region" description="Helical" evidence="14">
    <location>
        <begin position="1299"/>
        <end position="1320"/>
    </location>
</feature>
<organism evidence="16 17">
    <name type="scientific">Zancudomyces culisetae</name>
    <name type="common">Gut fungus</name>
    <name type="synonym">Smittium culisetae</name>
    <dbReference type="NCBI Taxonomy" id="1213189"/>
    <lineage>
        <taxon>Eukaryota</taxon>
        <taxon>Fungi</taxon>
        <taxon>Fungi incertae sedis</taxon>
        <taxon>Zoopagomycota</taxon>
        <taxon>Kickxellomycotina</taxon>
        <taxon>Harpellomycetes</taxon>
        <taxon>Harpellales</taxon>
        <taxon>Legeriomycetaceae</taxon>
        <taxon>Zancudomyces</taxon>
    </lineage>
</organism>
<dbReference type="SUPFAM" id="SSF81653">
    <property type="entry name" value="Calcium ATPase, transduction domain A"/>
    <property type="match status" value="1"/>
</dbReference>
<keyword evidence="5" id="KW-0479">Metal-binding</keyword>
<comment type="caution">
    <text evidence="16">The sequence shown here is derived from an EMBL/GenBank/DDBJ whole genome shotgun (WGS) entry which is preliminary data.</text>
</comment>
<evidence type="ECO:0000256" key="11">
    <source>
        <dbReference type="ARBA" id="ARBA00023136"/>
    </source>
</evidence>
<dbReference type="PROSITE" id="PS01229">
    <property type="entry name" value="COF_2"/>
    <property type="match status" value="1"/>
</dbReference>
<reference evidence="17" key="1">
    <citation type="submission" date="2017-01" db="EMBL/GenBank/DDBJ databases">
        <authorList>
            <person name="Wang Y."/>
            <person name="White M."/>
            <person name="Kvist S."/>
            <person name="Moncalvo J.-M."/>
        </authorList>
    </citation>
    <scope>NUCLEOTIDE SEQUENCE [LARGE SCALE GENOMIC DNA]</scope>
    <source>
        <strain evidence="17">COL-18-3</strain>
    </source>
</reference>
<dbReference type="InterPro" id="IPR023298">
    <property type="entry name" value="ATPase_P-typ_TM_dom_sf"/>
</dbReference>
<evidence type="ECO:0000259" key="15">
    <source>
        <dbReference type="Pfam" id="PF00122"/>
    </source>
</evidence>
<dbReference type="EMBL" id="LSSK01000327">
    <property type="protein sequence ID" value="OMH83716.1"/>
    <property type="molecule type" value="Genomic_DNA"/>
</dbReference>
<evidence type="ECO:0000313" key="17">
    <source>
        <dbReference type="Proteomes" id="UP000188320"/>
    </source>
</evidence>
<dbReference type="Gene3D" id="1.20.1110.10">
    <property type="entry name" value="Calcium-transporting ATPase, transmembrane domain"/>
    <property type="match status" value="1"/>
</dbReference>
<dbReference type="Proteomes" id="UP000188320">
    <property type="component" value="Unassembled WGS sequence"/>
</dbReference>
<evidence type="ECO:0000256" key="14">
    <source>
        <dbReference type="SAM" id="Phobius"/>
    </source>
</evidence>
<keyword evidence="8" id="KW-0460">Magnesium</keyword>
<dbReference type="GO" id="GO:0019829">
    <property type="term" value="F:ATPase-coupled monoatomic cation transmembrane transporter activity"/>
    <property type="evidence" value="ECO:0007669"/>
    <property type="project" value="TreeGrafter"/>
</dbReference>
<feature type="domain" description="P-type ATPase A" evidence="15">
    <location>
        <begin position="320"/>
        <end position="464"/>
    </location>
</feature>
<feature type="compositionally biased region" description="Low complexity" evidence="13">
    <location>
        <begin position="1381"/>
        <end position="1393"/>
    </location>
</feature>
<keyword evidence="17" id="KW-1185">Reference proteome</keyword>
<comment type="subcellular location">
    <subcellularLocation>
        <location evidence="1">Membrane</location>
        <topology evidence="1">Multi-pass membrane protein</topology>
    </subcellularLocation>
</comment>
<dbReference type="Pfam" id="PF13246">
    <property type="entry name" value="Cation_ATPase"/>
    <property type="match status" value="1"/>
</dbReference>
<keyword evidence="11 14" id="KW-0472">Membrane</keyword>
<feature type="transmembrane region" description="Helical" evidence="14">
    <location>
        <begin position="281"/>
        <end position="301"/>
    </location>
</feature>
<dbReference type="GO" id="GO:0005524">
    <property type="term" value="F:ATP binding"/>
    <property type="evidence" value="ECO:0007669"/>
    <property type="project" value="UniProtKB-KW"/>
</dbReference>
<feature type="transmembrane region" description="Helical" evidence="14">
    <location>
        <begin position="1181"/>
        <end position="1199"/>
    </location>
</feature>
<dbReference type="PROSITE" id="PS00154">
    <property type="entry name" value="ATPASE_E1_E2"/>
    <property type="match status" value="1"/>
</dbReference>
<evidence type="ECO:0000256" key="1">
    <source>
        <dbReference type="ARBA" id="ARBA00004141"/>
    </source>
</evidence>
<dbReference type="GO" id="GO:0016020">
    <property type="term" value="C:membrane"/>
    <property type="evidence" value="ECO:0007669"/>
    <property type="project" value="UniProtKB-SubCell"/>
</dbReference>
<dbReference type="SFLD" id="SFLDF00027">
    <property type="entry name" value="p-type_atpase"/>
    <property type="match status" value="1"/>
</dbReference>
<dbReference type="Gene3D" id="2.70.150.10">
    <property type="entry name" value="Calcium-transporting ATPase, cytoplasmic transduction domain A"/>
    <property type="match status" value="2"/>
</dbReference>
<keyword evidence="10 14" id="KW-1133">Transmembrane helix</keyword>
<dbReference type="OrthoDB" id="48943at2759"/>